<evidence type="ECO:0000256" key="12">
    <source>
        <dbReference type="PROSITE-ProRule" id="PRU00277"/>
    </source>
</evidence>
<dbReference type="RefSeq" id="WP_123233287.1">
    <property type="nucleotide sequence ID" value="NZ_RJSG01000002.1"/>
</dbReference>
<keyword evidence="17" id="KW-1185">Reference proteome</keyword>
<comment type="domain">
    <text evidence="11">Consists of 3 domains; the N-terminus binds the ribosome, the middle domain has PPIase activity, while the C-terminus has intrinsic chaperone activity on its own.</text>
</comment>
<reference evidence="16 17" key="1">
    <citation type="submission" date="2018-11" db="EMBL/GenBank/DDBJ databases">
        <authorList>
            <person name="Li F."/>
        </authorList>
    </citation>
    <scope>NUCLEOTIDE SEQUENCE [LARGE SCALE GENOMIC DNA]</scope>
    <source>
        <strain evidence="16 17">KIS18-7</strain>
    </source>
</reference>
<dbReference type="OrthoDB" id="9767721at2"/>
<evidence type="ECO:0000256" key="13">
    <source>
        <dbReference type="RuleBase" id="RU003914"/>
    </source>
</evidence>
<evidence type="ECO:0000256" key="4">
    <source>
        <dbReference type="ARBA" id="ARBA00016902"/>
    </source>
</evidence>
<dbReference type="GO" id="GO:0051083">
    <property type="term" value="P:'de novo' cotranslational protein folding"/>
    <property type="evidence" value="ECO:0007669"/>
    <property type="project" value="TreeGrafter"/>
</dbReference>
<dbReference type="GO" id="GO:0003755">
    <property type="term" value="F:peptidyl-prolyl cis-trans isomerase activity"/>
    <property type="evidence" value="ECO:0007669"/>
    <property type="project" value="UniProtKB-UniRule"/>
</dbReference>
<evidence type="ECO:0000259" key="15">
    <source>
        <dbReference type="PROSITE" id="PS50059"/>
    </source>
</evidence>
<dbReference type="HAMAP" id="MF_00303">
    <property type="entry name" value="Trigger_factor_Tig"/>
    <property type="match status" value="1"/>
</dbReference>
<dbReference type="InterPro" id="IPR037041">
    <property type="entry name" value="Trigger_fac_C_sf"/>
</dbReference>
<dbReference type="GO" id="GO:0043335">
    <property type="term" value="P:protein unfolding"/>
    <property type="evidence" value="ECO:0007669"/>
    <property type="project" value="TreeGrafter"/>
</dbReference>
<feature type="domain" description="PPIase FKBP-type" evidence="15">
    <location>
        <begin position="162"/>
        <end position="215"/>
    </location>
</feature>
<protein>
    <recommendedName>
        <fullName evidence="4 11">Trigger factor</fullName>
        <shortName evidence="11">TF</shortName>
        <ecNumber evidence="3 11">5.2.1.8</ecNumber>
    </recommendedName>
    <alternativeName>
        <fullName evidence="10 11">PPIase</fullName>
    </alternativeName>
</protein>
<dbReference type="Gene3D" id="3.30.70.1050">
    <property type="entry name" value="Trigger factor ribosome-binding domain"/>
    <property type="match status" value="1"/>
</dbReference>
<keyword evidence="11" id="KW-0963">Cytoplasm</keyword>
<dbReference type="InterPro" id="IPR008881">
    <property type="entry name" value="Trigger_fac_ribosome-bd_bac"/>
</dbReference>
<dbReference type="InterPro" id="IPR001179">
    <property type="entry name" value="PPIase_FKBP_dom"/>
</dbReference>
<dbReference type="PANTHER" id="PTHR30560">
    <property type="entry name" value="TRIGGER FACTOR CHAPERONE AND PEPTIDYL-PROLYL CIS/TRANS ISOMERASE"/>
    <property type="match status" value="1"/>
</dbReference>
<dbReference type="Gene3D" id="1.10.3120.10">
    <property type="entry name" value="Trigger factor, C-terminal domain"/>
    <property type="match status" value="1"/>
</dbReference>
<dbReference type="GO" id="GO:0043022">
    <property type="term" value="F:ribosome binding"/>
    <property type="evidence" value="ECO:0007669"/>
    <property type="project" value="TreeGrafter"/>
</dbReference>
<evidence type="ECO:0000313" key="16">
    <source>
        <dbReference type="EMBL" id="RNL78785.1"/>
    </source>
</evidence>
<comment type="caution">
    <text evidence="16">The sequence shown here is derived from an EMBL/GenBank/DDBJ whole genome shotgun (WGS) entry which is preliminary data.</text>
</comment>
<evidence type="ECO:0000256" key="11">
    <source>
        <dbReference type="HAMAP-Rule" id="MF_00303"/>
    </source>
</evidence>
<feature type="compositionally biased region" description="Acidic residues" evidence="14">
    <location>
        <begin position="451"/>
        <end position="462"/>
    </location>
</feature>
<proteinExistence type="inferred from homology"/>
<evidence type="ECO:0000256" key="10">
    <source>
        <dbReference type="ARBA" id="ARBA00029986"/>
    </source>
</evidence>
<dbReference type="SUPFAM" id="SSF102735">
    <property type="entry name" value="Trigger factor ribosome-binding domain"/>
    <property type="match status" value="1"/>
</dbReference>
<dbReference type="InterPro" id="IPR005215">
    <property type="entry name" value="Trig_fac"/>
</dbReference>
<keyword evidence="5 11" id="KW-0132">Cell division</keyword>
<evidence type="ECO:0000256" key="7">
    <source>
        <dbReference type="ARBA" id="ARBA00023186"/>
    </source>
</evidence>
<dbReference type="Pfam" id="PF00254">
    <property type="entry name" value="FKBP_C"/>
    <property type="match status" value="1"/>
</dbReference>
<evidence type="ECO:0000313" key="17">
    <source>
        <dbReference type="Proteomes" id="UP000277094"/>
    </source>
</evidence>
<keyword evidence="9 11" id="KW-0131">Cell cycle</keyword>
<dbReference type="InterPro" id="IPR046357">
    <property type="entry name" value="PPIase_dom_sf"/>
</dbReference>
<evidence type="ECO:0000256" key="5">
    <source>
        <dbReference type="ARBA" id="ARBA00022618"/>
    </source>
</evidence>
<dbReference type="Pfam" id="PF05697">
    <property type="entry name" value="Trigger_N"/>
    <property type="match status" value="1"/>
</dbReference>
<comment type="similarity">
    <text evidence="2 11 13">Belongs to the FKBP-type PPIase family. Tig subfamily.</text>
</comment>
<dbReference type="InterPro" id="IPR036611">
    <property type="entry name" value="Trigger_fac_ribosome-bd_sf"/>
</dbReference>
<dbReference type="GO" id="GO:0005737">
    <property type="term" value="C:cytoplasm"/>
    <property type="evidence" value="ECO:0007669"/>
    <property type="project" value="UniProtKB-SubCell"/>
</dbReference>
<dbReference type="SUPFAM" id="SSF109998">
    <property type="entry name" value="Triger factor/SurA peptide-binding domain-like"/>
    <property type="match status" value="1"/>
</dbReference>
<dbReference type="InterPro" id="IPR027304">
    <property type="entry name" value="Trigger_fact/SurA_dom_sf"/>
</dbReference>
<comment type="subcellular location">
    <subcellularLocation>
        <location evidence="11">Cytoplasm</location>
    </subcellularLocation>
    <text evidence="11">About half TF is bound to the ribosome near the polypeptide exit tunnel while the other half is free in the cytoplasm.</text>
</comment>
<dbReference type="GO" id="GO:0051301">
    <property type="term" value="P:cell division"/>
    <property type="evidence" value="ECO:0007669"/>
    <property type="project" value="UniProtKB-KW"/>
</dbReference>
<feature type="region of interest" description="Disordered" evidence="14">
    <location>
        <begin position="436"/>
        <end position="462"/>
    </location>
</feature>
<dbReference type="EC" id="5.2.1.8" evidence="3 11"/>
<dbReference type="EMBL" id="RJSG01000002">
    <property type="protein sequence ID" value="RNL78785.1"/>
    <property type="molecule type" value="Genomic_DNA"/>
</dbReference>
<dbReference type="PANTHER" id="PTHR30560:SF3">
    <property type="entry name" value="TRIGGER FACTOR-LIKE PROTEIN TIG, CHLOROPLASTIC"/>
    <property type="match status" value="1"/>
</dbReference>
<evidence type="ECO:0000256" key="9">
    <source>
        <dbReference type="ARBA" id="ARBA00023306"/>
    </source>
</evidence>
<organism evidence="16 17">
    <name type="scientific">Nocardioides marmorisolisilvae</name>
    <dbReference type="NCBI Taxonomy" id="1542737"/>
    <lineage>
        <taxon>Bacteria</taxon>
        <taxon>Bacillati</taxon>
        <taxon>Actinomycetota</taxon>
        <taxon>Actinomycetes</taxon>
        <taxon>Propionibacteriales</taxon>
        <taxon>Nocardioidaceae</taxon>
        <taxon>Nocardioides</taxon>
    </lineage>
</organism>
<accession>A0A3N0DT16</accession>
<evidence type="ECO:0000256" key="14">
    <source>
        <dbReference type="SAM" id="MobiDB-lite"/>
    </source>
</evidence>
<dbReference type="Proteomes" id="UP000277094">
    <property type="component" value="Unassembled WGS sequence"/>
</dbReference>
<name>A0A3N0DT16_9ACTN</name>
<dbReference type="AlphaFoldDB" id="A0A3N0DT16"/>
<dbReference type="Pfam" id="PF05698">
    <property type="entry name" value="Trigger_C"/>
    <property type="match status" value="1"/>
</dbReference>
<keyword evidence="7 11" id="KW-0143">Chaperone</keyword>
<dbReference type="Gene3D" id="3.10.50.40">
    <property type="match status" value="1"/>
</dbReference>
<comment type="function">
    <text evidence="11">Involved in protein export. Acts as a chaperone by maintaining the newly synthesized protein in an open conformation. Functions as a peptidyl-prolyl cis-trans isomerase.</text>
</comment>
<evidence type="ECO:0000256" key="1">
    <source>
        <dbReference type="ARBA" id="ARBA00000971"/>
    </source>
</evidence>
<evidence type="ECO:0000256" key="3">
    <source>
        <dbReference type="ARBA" id="ARBA00013194"/>
    </source>
</evidence>
<evidence type="ECO:0000256" key="8">
    <source>
        <dbReference type="ARBA" id="ARBA00023235"/>
    </source>
</evidence>
<gene>
    <name evidence="11" type="primary">tig</name>
    <name evidence="16" type="ORF">EFL95_06865</name>
</gene>
<dbReference type="PIRSF" id="PIRSF003095">
    <property type="entry name" value="Trigger_factor"/>
    <property type="match status" value="1"/>
</dbReference>
<dbReference type="PROSITE" id="PS50059">
    <property type="entry name" value="FKBP_PPIASE"/>
    <property type="match status" value="1"/>
</dbReference>
<keyword evidence="6 11" id="KW-0697">Rotamase</keyword>
<dbReference type="InterPro" id="IPR008880">
    <property type="entry name" value="Trigger_fac_C"/>
</dbReference>
<dbReference type="NCBIfam" id="TIGR00115">
    <property type="entry name" value="tig"/>
    <property type="match status" value="1"/>
</dbReference>
<dbReference type="GO" id="GO:0044183">
    <property type="term" value="F:protein folding chaperone"/>
    <property type="evidence" value="ECO:0007669"/>
    <property type="project" value="TreeGrafter"/>
</dbReference>
<evidence type="ECO:0000256" key="2">
    <source>
        <dbReference type="ARBA" id="ARBA00005464"/>
    </source>
</evidence>
<comment type="catalytic activity">
    <reaction evidence="1 11 12">
        <text>[protein]-peptidylproline (omega=180) = [protein]-peptidylproline (omega=0)</text>
        <dbReference type="Rhea" id="RHEA:16237"/>
        <dbReference type="Rhea" id="RHEA-COMP:10747"/>
        <dbReference type="Rhea" id="RHEA-COMP:10748"/>
        <dbReference type="ChEBI" id="CHEBI:83833"/>
        <dbReference type="ChEBI" id="CHEBI:83834"/>
        <dbReference type="EC" id="5.2.1.8"/>
    </reaction>
</comment>
<keyword evidence="8 11" id="KW-0413">Isomerase</keyword>
<evidence type="ECO:0000256" key="6">
    <source>
        <dbReference type="ARBA" id="ARBA00023110"/>
    </source>
</evidence>
<dbReference type="GO" id="GO:0015031">
    <property type="term" value="P:protein transport"/>
    <property type="evidence" value="ECO:0007669"/>
    <property type="project" value="UniProtKB-UniRule"/>
</dbReference>
<sequence>MKSAVETLNPTRAKLTIEVEFEELKPSLDAAYQRIAKQVNVPGFRKGKVPPAVIDRQVGRGAVLDEAINDALPKLYVQALQENDLQPLAQPEIDITKFADNEALEFTAEVDVRPSIDLPKYDDLAVEVDAIAIADEDVNEQVEHLRERFATLNEVERAAQDGDVVTIDLIATKDGETVEGGEVTGYSYKVGSGDMLDGVDEALTGLSAGEEKSFVSQLLGGDLAGQDVDVLVKLSAVREQELPAFDDEFAQTASEFDTAEELREDVKTRLERGKRLEQAAAARDAVLEKLLDSAEIPLPEATVEAELAGRREEVEQQLGFAGMTMEQYLDNEKQTIDEFEGELEKRVRDAMAAQFLLDEVAKTEELGVEQAELSEHLFRRAQQSGQNPDDFIKHMVEHNHIPEMVAEVVRGKALALIVEGAKVTDTNGAHVELKNLRPDGTIGEPAAEAAEAAEAEEPTDGS</sequence>
<dbReference type="SUPFAM" id="SSF54534">
    <property type="entry name" value="FKBP-like"/>
    <property type="match status" value="1"/>
</dbReference>